<evidence type="ECO:0000313" key="4">
    <source>
        <dbReference type="EMBL" id="GBF99190.1"/>
    </source>
</evidence>
<dbReference type="InterPro" id="IPR009000">
    <property type="entry name" value="Transl_B-barrel_sf"/>
</dbReference>
<evidence type="ECO:0000256" key="1">
    <source>
        <dbReference type="ARBA" id="ARBA00021392"/>
    </source>
</evidence>
<dbReference type="InterPro" id="IPR000640">
    <property type="entry name" value="EFG_V-like"/>
</dbReference>
<dbReference type="InterPro" id="IPR005225">
    <property type="entry name" value="Small_GTP-bd"/>
</dbReference>
<dbReference type="PANTHER" id="PTHR42908">
    <property type="entry name" value="TRANSLATION ELONGATION FACTOR-RELATED"/>
    <property type="match status" value="1"/>
</dbReference>
<evidence type="ECO:0000259" key="3">
    <source>
        <dbReference type="PROSITE" id="PS51722"/>
    </source>
</evidence>
<dbReference type="GO" id="GO:1990904">
    <property type="term" value="C:ribonucleoprotein complex"/>
    <property type="evidence" value="ECO:0007669"/>
    <property type="project" value="TreeGrafter"/>
</dbReference>
<dbReference type="CDD" id="cd03710">
    <property type="entry name" value="BipA_TypA_C"/>
    <property type="match status" value="1"/>
</dbReference>
<dbReference type="NCBIfam" id="TIGR01394">
    <property type="entry name" value="TypA_BipA"/>
    <property type="match status" value="1"/>
</dbReference>
<feature type="region of interest" description="Disordered" evidence="2">
    <location>
        <begin position="1"/>
        <end position="54"/>
    </location>
</feature>
<proteinExistence type="inferred from homology"/>
<dbReference type="FunFam" id="2.40.50.250:FF:000001">
    <property type="entry name" value="GTP-binding protein TypA"/>
    <property type="match status" value="1"/>
</dbReference>
<dbReference type="InterPro" id="IPR047043">
    <property type="entry name" value="BipA_III"/>
</dbReference>
<dbReference type="GO" id="GO:0010467">
    <property type="term" value="P:gene expression"/>
    <property type="evidence" value="ECO:0007669"/>
    <property type="project" value="UniProtKB-ARBA"/>
</dbReference>
<dbReference type="Gene3D" id="3.30.70.870">
    <property type="entry name" value="Elongation Factor G (Translational Gtpase), domain 3"/>
    <property type="match status" value="1"/>
</dbReference>
<protein>
    <recommendedName>
        <fullName evidence="1">Elongation factor Tu, chloroplastic</fullName>
    </recommendedName>
</protein>
<dbReference type="Pfam" id="PF00009">
    <property type="entry name" value="GTP_EFTU"/>
    <property type="match status" value="1"/>
</dbReference>
<dbReference type="InterPro" id="IPR048876">
    <property type="entry name" value="BipA_C"/>
</dbReference>
<dbReference type="FunFam" id="2.40.30.10:FF:000016">
    <property type="entry name" value="GTP-binding protein TypA"/>
    <property type="match status" value="1"/>
</dbReference>
<keyword evidence="5" id="KW-1185">Reference proteome</keyword>
<dbReference type="InterPro" id="IPR000795">
    <property type="entry name" value="T_Tr_GTP-bd_dom"/>
</dbReference>
<dbReference type="CDD" id="cd03691">
    <property type="entry name" value="BipA_TypA_II"/>
    <property type="match status" value="1"/>
</dbReference>
<dbReference type="InterPro" id="IPR047042">
    <property type="entry name" value="BipA_II"/>
</dbReference>
<dbReference type="GO" id="GO:0009409">
    <property type="term" value="P:response to cold"/>
    <property type="evidence" value="ECO:0007669"/>
    <property type="project" value="UniProtKB-ARBA"/>
</dbReference>
<organism evidence="4 5">
    <name type="scientific">Raphidocelis subcapitata</name>
    <dbReference type="NCBI Taxonomy" id="307507"/>
    <lineage>
        <taxon>Eukaryota</taxon>
        <taxon>Viridiplantae</taxon>
        <taxon>Chlorophyta</taxon>
        <taxon>core chlorophytes</taxon>
        <taxon>Chlorophyceae</taxon>
        <taxon>CS clade</taxon>
        <taxon>Sphaeropleales</taxon>
        <taxon>Selenastraceae</taxon>
        <taxon>Raphidocelis</taxon>
    </lineage>
</organism>
<dbReference type="OrthoDB" id="364892at2759"/>
<dbReference type="InterPro" id="IPR047041">
    <property type="entry name" value="BipA_GTP-bd_dom"/>
</dbReference>
<dbReference type="InterPro" id="IPR031157">
    <property type="entry name" value="G_TR_CS"/>
</dbReference>
<dbReference type="STRING" id="307507.A0A2V0PMR7"/>
<gene>
    <name evidence="4" type="ORF">Rsub_11635</name>
</gene>
<dbReference type="PROSITE" id="PS51722">
    <property type="entry name" value="G_TR_2"/>
    <property type="match status" value="1"/>
</dbReference>
<feature type="compositionally biased region" description="Low complexity" evidence="2">
    <location>
        <begin position="38"/>
        <end position="50"/>
    </location>
</feature>
<dbReference type="GO" id="GO:0003924">
    <property type="term" value="F:GTPase activity"/>
    <property type="evidence" value="ECO:0007669"/>
    <property type="project" value="InterPro"/>
</dbReference>
<dbReference type="InterPro" id="IPR006298">
    <property type="entry name" value="BipA"/>
</dbReference>
<dbReference type="InterPro" id="IPR035647">
    <property type="entry name" value="EFG_III/V"/>
</dbReference>
<dbReference type="GO" id="GO:0042254">
    <property type="term" value="P:ribosome biogenesis"/>
    <property type="evidence" value="ECO:0007669"/>
    <property type="project" value="UniProtKB-ARBA"/>
</dbReference>
<comment type="caution">
    <text evidence="4">The sequence shown here is derived from an EMBL/GenBank/DDBJ whole genome shotgun (WGS) entry which is preliminary data.</text>
</comment>
<dbReference type="Proteomes" id="UP000247498">
    <property type="component" value="Unassembled WGS sequence"/>
</dbReference>
<sequence length="679" mass="73550">MQSLRTSAPAGRATARRGQKSAAHVAGASKRPARVSTAAGPAARPAVATPELGSRVDPRTACRAAAVLDAPAAGSPEGVVTRDNVRNIAIIAHVDHGKTTLVDAMLKQSKVFRANQETQERMMDSNALERERGITILAKNTAITFNGVKINVIDTPGHADFGGEVERVLNMCDGVVLLVDSVEGPMPQTRFVLKKALLLNKKVVVVVNKVDRPSARPEWVVDATYELFMDLGATDEQCEFPVTYASGVKGVAGHSPDALAEDLQPLFELIVSAVPPPVVQPAAPLQLLATNIDYDEHKGRIAIGRVSAGTIRKGQAVSICSSLEEGKCRMGKVNELFVYDNFSRVAVDEVEAGDICALTGIADISIGETVCSKETPNALPTIRVEEPTVAMTFKVNTSPFAGKEGKFVTSRNIKDRLDRELERNLALRVEPGDGAESFRVSGRGTLHLGILIENMRREGYEFEIGPPKVITKEIEGKECEPYEEAIVEVPETYVGSVVELFAQRKGEMVDMQPSLEGTTRITFKIATRGLLGMKNALLTATRGMGLLNTIFDEYRPRAGEISMRDQGSLTAHETGQVTSYAIESAQERGTLFVRPGDQVYEGQVVGVYNKAGDLKVNVCKQKALTNMRAATKEVKAGLDEPRIFSLDEALEYIAADELVEVTPQSIRMRKNPSMGGRRR</sequence>
<dbReference type="Pfam" id="PF00679">
    <property type="entry name" value="EFG_C"/>
    <property type="match status" value="1"/>
</dbReference>
<dbReference type="EMBL" id="BDRX01000148">
    <property type="protein sequence ID" value="GBF99190.1"/>
    <property type="molecule type" value="Genomic_DNA"/>
</dbReference>
<dbReference type="GO" id="GO:0005829">
    <property type="term" value="C:cytosol"/>
    <property type="evidence" value="ECO:0007669"/>
    <property type="project" value="TreeGrafter"/>
</dbReference>
<dbReference type="InterPro" id="IPR042116">
    <property type="entry name" value="TypA/BipA_C"/>
</dbReference>
<dbReference type="SUPFAM" id="SSF50447">
    <property type="entry name" value="Translation proteins"/>
    <property type="match status" value="1"/>
</dbReference>
<dbReference type="InterPro" id="IPR004161">
    <property type="entry name" value="EFTu-like_2"/>
</dbReference>
<dbReference type="FunFam" id="3.30.70.240:FF:000002">
    <property type="entry name" value="GTP-binding protein TypA"/>
    <property type="match status" value="1"/>
</dbReference>
<dbReference type="HAMAP" id="MF_00849">
    <property type="entry name" value="BipA"/>
    <property type="match status" value="1"/>
</dbReference>
<dbReference type="Pfam" id="PF03144">
    <property type="entry name" value="GTP_EFTU_D2"/>
    <property type="match status" value="1"/>
</dbReference>
<dbReference type="Gene3D" id="2.40.50.250">
    <property type="entry name" value="bipa protein"/>
    <property type="match status" value="1"/>
</dbReference>
<dbReference type="GO" id="GO:0005525">
    <property type="term" value="F:GTP binding"/>
    <property type="evidence" value="ECO:0007669"/>
    <property type="project" value="InterPro"/>
</dbReference>
<dbReference type="PANTHER" id="PTHR42908:SF8">
    <property type="entry name" value="TR-TYPE G DOMAIN-CONTAINING PROTEIN"/>
    <property type="match status" value="1"/>
</dbReference>
<dbReference type="Gene3D" id="3.30.70.240">
    <property type="match status" value="1"/>
</dbReference>
<dbReference type="CDD" id="cd01891">
    <property type="entry name" value="TypA_BipA"/>
    <property type="match status" value="1"/>
</dbReference>
<dbReference type="CDD" id="cd16263">
    <property type="entry name" value="BipA_III"/>
    <property type="match status" value="1"/>
</dbReference>
<feature type="domain" description="Tr-type G" evidence="3">
    <location>
        <begin position="83"/>
        <end position="278"/>
    </location>
</feature>
<name>A0A2V0PMR7_9CHLO</name>
<dbReference type="InterPro" id="IPR035651">
    <property type="entry name" value="BipA_V"/>
</dbReference>
<dbReference type="FunFam" id="3.30.70.870:FF:000003">
    <property type="entry name" value="GTP-binding protein TypA"/>
    <property type="match status" value="1"/>
</dbReference>
<evidence type="ECO:0000313" key="5">
    <source>
        <dbReference type="Proteomes" id="UP000247498"/>
    </source>
</evidence>
<dbReference type="PROSITE" id="PS00301">
    <property type="entry name" value="G_TR_1"/>
    <property type="match status" value="1"/>
</dbReference>
<dbReference type="Gene3D" id="3.40.50.300">
    <property type="entry name" value="P-loop containing nucleotide triphosphate hydrolases"/>
    <property type="match status" value="1"/>
</dbReference>
<dbReference type="PRINTS" id="PR00315">
    <property type="entry name" value="ELONGATNFCT"/>
</dbReference>
<dbReference type="FunCoup" id="A0A2V0PMR7">
    <property type="interactions" value="527"/>
</dbReference>
<dbReference type="InterPro" id="IPR027417">
    <property type="entry name" value="P-loop_NTPase"/>
</dbReference>
<reference evidence="4 5" key="1">
    <citation type="journal article" date="2018" name="Sci. Rep.">
        <title>Raphidocelis subcapitata (=Pseudokirchneriella subcapitata) provides an insight into genome evolution and environmental adaptations in the Sphaeropleales.</title>
        <authorList>
            <person name="Suzuki S."/>
            <person name="Yamaguchi H."/>
            <person name="Nakajima N."/>
            <person name="Kawachi M."/>
        </authorList>
    </citation>
    <scope>NUCLEOTIDE SEQUENCE [LARGE SCALE GENOMIC DNA]</scope>
    <source>
        <strain evidence="4 5">NIES-35</strain>
    </source>
</reference>
<dbReference type="InParanoid" id="A0A2V0PMR7"/>
<dbReference type="Gene3D" id="2.40.30.10">
    <property type="entry name" value="Translation factors"/>
    <property type="match status" value="1"/>
</dbReference>
<accession>A0A2V0PMR7</accession>
<dbReference type="SUPFAM" id="SSF54980">
    <property type="entry name" value="EF-G C-terminal domain-like"/>
    <property type="match status" value="2"/>
</dbReference>
<dbReference type="FunFam" id="3.40.50.300:FF:000055">
    <property type="entry name" value="GTP-binding protein TypA"/>
    <property type="match status" value="1"/>
</dbReference>
<dbReference type="AlphaFoldDB" id="A0A2V0PMR7"/>
<dbReference type="Pfam" id="PF21018">
    <property type="entry name" value="BipA_C"/>
    <property type="match status" value="1"/>
</dbReference>
<evidence type="ECO:0000256" key="2">
    <source>
        <dbReference type="SAM" id="MobiDB-lite"/>
    </source>
</evidence>
<dbReference type="NCBIfam" id="TIGR00231">
    <property type="entry name" value="small_GTP"/>
    <property type="match status" value="1"/>
</dbReference>
<dbReference type="SUPFAM" id="SSF52540">
    <property type="entry name" value="P-loop containing nucleoside triphosphate hydrolases"/>
    <property type="match status" value="1"/>
</dbReference>